<dbReference type="Pfam" id="PF10983">
    <property type="entry name" value="DUF2793"/>
    <property type="match status" value="1"/>
</dbReference>
<dbReference type="AlphaFoldDB" id="A0A7C5LZU3"/>
<protein>
    <submittedName>
        <fullName evidence="2">DUF2793 domain-containing protein</fullName>
    </submittedName>
</protein>
<dbReference type="EMBL" id="DRMJ01000315">
    <property type="protein sequence ID" value="HHL43173.1"/>
    <property type="molecule type" value="Genomic_DNA"/>
</dbReference>
<reference evidence="2" key="1">
    <citation type="journal article" date="2020" name="mSystems">
        <title>Genome- and Community-Level Interaction Insights into Carbon Utilization and Element Cycling Functions of Hydrothermarchaeota in Hydrothermal Sediment.</title>
        <authorList>
            <person name="Zhou Z."/>
            <person name="Liu Y."/>
            <person name="Xu W."/>
            <person name="Pan J."/>
            <person name="Luo Z.H."/>
            <person name="Li M."/>
        </authorList>
    </citation>
    <scope>NUCLEOTIDE SEQUENCE [LARGE SCALE GENOMIC DNA]</scope>
    <source>
        <strain evidence="2">HyVt-485</strain>
    </source>
</reference>
<dbReference type="PROSITE" id="PS51688">
    <property type="entry name" value="ICA"/>
    <property type="match status" value="1"/>
</dbReference>
<name>A0A7C5LZU3_9PROT</name>
<proteinExistence type="predicted"/>
<organism evidence="2">
    <name type="scientific">Hellea balneolensis</name>
    <dbReference type="NCBI Taxonomy" id="287478"/>
    <lineage>
        <taxon>Bacteria</taxon>
        <taxon>Pseudomonadati</taxon>
        <taxon>Pseudomonadota</taxon>
        <taxon>Alphaproteobacteria</taxon>
        <taxon>Maricaulales</taxon>
        <taxon>Robiginitomaculaceae</taxon>
        <taxon>Hellea</taxon>
    </lineage>
</organism>
<comment type="caution">
    <text evidence="2">The sequence shown here is derived from an EMBL/GenBank/DDBJ whole genome shotgun (WGS) entry which is preliminary data.</text>
</comment>
<feature type="domain" description="Peptidase S74" evidence="1">
    <location>
        <begin position="339"/>
        <end position="444"/>
    </location>
</feature>
<dbReference type="Proteomes" id="UP000885830">
    <property type="component" value="Unassembled WGS sequence"/>
</dbReference>
<dbReference type="InterPro" id="IPR021251">
    <property type="entry name" value="DUF2793"/>
</dbReference>
<accession>A0A7C5LZU3</accession>
<sequence>MTFSTTILDLPFIAPAQAQKHVTHNEALQKLDVLIQLRVLARDQFTPPPSPADSDAYIVPVNPTGVWAGETDKIAIWQANGWQFFTPNTGWLCWVDTENLYVVYRDGNWQHLHADGLQNTALLGVNATADTTNRLSTATDNVLFNHETADIRVKLNKNTDTDTASFIFQSGWTGHAEIGLSGDTDFHFKVSPDGTNWKPALTLQNDGKAANFNKSVGIGFNVPTSFWAYNNTPALFCPLGFMGSNGSYEHGLWWNGYRNSSTNWTSLNINNYTSAAGISLGNTGIKFKWQDPPTGAVPADIFLMQETVFRPASDNYANLGSASQRWKQIYAASGTINTSDGDYKTEIKGGKAKRLAEKRAAQAIKQSLIRYQFNSAIKQKGKRKARVHFGAHAQRIEKILQNEGLNPDEYGFLCKDKLDPPTQTKTEIYGLRYDELMMFILYYQ</sequence>
<evidence type="ECO:0000313" key="2">
    <source>
        <dbReference type="EMBL" id="HHL43173.1"/>
    </source>
</evidence>
<evidence type="ECO:0000259" key="1">
    <source>
        <dbReference type="PROSITE" id="PS51688"/>
    </source>
</evidence>
<dbReference type="InterPro" id="IPR044914">
    <property type="entry name" value="Endosialidase_C_dom_sf"/>
</dbReference>
<dbReference type="InterPro" id="IPR036388">
    <property type="entry name" value="WH-like_DNA-bd_sf"/>
</dbReference>
<gene>
    <name evidence="2" type="ORF">ENJ42_06115</name>
</gene>
<dbReference type="InterPro" id="IPR030392">
    <property type="entry name" value="S74_ICA"/>
</dbReference>
<dbReference type="Gene3D" id="1.10.10.10">
    <property type="entry name" value="Winged helix-like DNA-binding domain superfamily/Winged helix DNA-binding domain"/>
    <property type="match status" value="1"/>
</dbReference>
<dbReference type="Gene3D" id="4.10.1090.10">
    <property type="entry name" value="Endosialidase, domain 4"/>
    <property type="match status" value="1"/>
</dbReference>